<dbReference type="SUPFAM" id="SSF82199">
    <property type="entry name" value="SET domain"/>
    <property type="match status" value="1"/>
</dbReference>
<evidence type="ECO:0000313" key="2">
    <source>
        <dbReference type="Proteomes" id="UP001165083"/>
    </source>
</evidence>
<accession>A0A9W6THE1</accession>
<dbReference type="InterPro" id="IPR046341">
    <property type="entry name" value="SET_dom_sf"/>
</dbReference>
<evidence type="ECO:0000313" key="1">
    <source>
        <dbReference type="EMBL" id="GMF12759.1"/>
    </source>
</evidence>
<gene>
    <name evidence="1" type="ORF">Plil01_000332600</name>
</gene>
<dbReference type="EMBL" id="BSXW01000130">
    <property type="protein sequence ID" value="GMF12759.1"/>
    <property type="molecule type" value="Genomic_DNA"/>
</dbReference>
<name>A0A9W6THE1_9STRA</name>
<protein>
    <submittedName>
        <fullName evidence="1">Unnamed protein product</fullName>
    </submittedName>
</protein>
<reference evidence="1" key="1">
    <citation type="submission" date="2023-04" db="EMBL/GenBank/DDBJ databases">
        <title>Phytophthora lilii NBRC 32176.</title>
        <authorList>
            <person name="Ichikawa N."/>
            <person name="Sato H."/>
            <person name="Tonouchi N."/>
        </authorList>
    </citation>
    <scope>NUCLEOTIDE SEQUENCE</scope>
    <source>
        <strain evidence="1">NBRC 32176</strain>
    </source>
</reference>
<dbReference type="Proteomes" id="UP001165083">
    <property type="component" value="Unassembled WGS sequence"/>
</dbReference>
<organism evidence="1 2">
    <name type="scientific">Phytophthora lilii</name>
    <dbReference type="NCBI Taxonomy" id="2077276"/>
    <lineage>
        <taxon>Eukaryota</taxon>
        <taxon>Sar</taxon>
        <taxon>Stramenopiles</taxon>
        <taxon>Oomycota</taxon>
        <taxon>Peronosporomycetes</taxon>
        <taxon>Peronosporales</taxon>
        <taxon>Peronosporaceae</taxon>
        <taxon>Phytophthora</taxon>
    </lineage>
</organism>
<keyword evidence="2" id="KW-1185">Reference proteome</keyword>
<comment type="caution">
    <text evidence="1">The sequence shown here is derived from an EMBL/GenBank/DDBJ whole genome shotgun (WGS) entry which is preliminary data.</text>
</comment>
<dbReference type="AlphaFoldDB" id="A0A9W6THE1"/>
<proteinExistence type="predicted"/>
<sequence length="140" mass="15508">MTTKSPLQEWVASHESSVTVANDLIDPVSSVASYGDDDRSIVAQCELQPGAELVTLRNGAFLNGSYWLEHHDGEDKAKLQEQMNALQLSGTVKTTLALLAECARGEKSGFYGYIQQLPRTISLPFSWEDKHREMLKHTTA</sequence>
<dbReference type="Gene3D" id="3.90.1410.10">
    <property type="entry name" value="set domain protein methyltransferase, domain 1"/>
    <property type="match status" value="1"/>
</dbReference>
<dbReference type="OrthoDB" id="441812at2759"/>